<feature type="domain" description="4Fe-4S ferredoxin-type" evidence="1">
    <location>
        <begin position="71"/>
        <end position="100"/>
    </location>
</feature>
<evidence type="ECO:0000313" key="2">
    <source>
        <dbReference type="EMBL" id="PWB85048.1"/>
    </source>
</evidence>
<feature type="domain" description="4Fe-4S ferredoxin-type" evidence="1">
    <location>
        <begin position="40"/>
        <end position="70"/>
    </location>
</feature>
<dbReference type="InterPro" id="IPR017900">
    <property type="entry name" value="4Fe4S_Fe_S_CS"/>
</dbReference>
<keyword evidence="3" id="KW-1185">Reference proteome</keyword>
<dbReference type="InterPro" id="IPR017896">
    <property type="entry name" value="4Fe4S_Fe-S-bd"/>
</dbReference>
<gene>
    <name evidence="2" type="primary">rsxB_6</name>
    <name evidence="2" type="ORF">MBBWO_13620</name>
</gene>
<reference evidence="2 3" key="1">
    <citation type="submission" date="2017-03" db="EMBL/GenBank/DDBJ databases">
        <title>Genome sequence of Methanobrevibacter wosei.</title>
        <authorList>
            <person name="Poehlein A."/>
            <person name="Seedorf H."/>
            <person name="Daniel R."/>
        </authorList>
    </citation>
    <scope>NUCLEOTIDE SEQUENCE [LARGE SCALE GENOMIC DNA]</scope>
    <source>
        <strain evidence="2 3">DSM 11979</strain>
    </source>
</reference>
<dbReference type="PROSITE" id="PS00198">
    <property type="entry name" value="4FE4S_FER_1"/>
    <property type="match status" value="1"/>
</dbReference>
<dbReference type="AlphaFoldDB" id="A0A2U1S5Z8"/>
<dbReference type="GO" id="GO:0016491">
    <property type="term" value="F:oxidoreductase activity"/>
    <property type="evidence" value="ECO:0007669"/>
    <property type="project" value="UniProtKB-ARBA"/>
</dbReference>
<sequence length="100" mass="11002">MRARYGHGGSDSLLGSVIKFAVKEALSTTIDNNLGNDTNIVFRIRTRFCKGIRCQKCVMICPKNVLTFKNGKIAIDNIQKCKFCGLCAVACPNDCITVKK</sequence>
<dbReference type="Gene3D" id="3.30.70.20">
    <property type="match status" value="1"/>
</dbReference>
<dbReference type="Proteomes" id="UP000245577">
    <property type="component" value="Unassembled WGS sequence"/>
</dbReference>
<name>A0A2U1S5Z8_9EURY</name>
<dbReference type="OrthoDB" id="2837at2157"/>
<dbReference type="Pfam" id="PF13187">
    <property type="entry name" value="Fer4_9"/>
    <property type="match status" value="1"/>
</dbReference>
<organism evidence="2 3">
    <name type="scientific">Methanobrevibacter woesei</name>
    <dbReference type="NCBI Taxonomy" id="190976"/>
    <lineage>
        <taxon>Archaea</taxon>
        <taxon>Methanobacteriati</taxon>
        <taxon>Methanobacteriota</taxon>
        <taxon>Methanomada group</taxon>
        <taxon>Methanobacteria</taxon>
        <taxon>Methanobacteriales</taxon>
        <taxon>Methanobacteriaceae</taxon>
        <taxon>Methanobrevibacter</taxon>
    </lineage>
</organism>
<dbReference type="SUPFAM" id="SSF54862">
    <property type="entry name" value="4Fe-4S ferredoxins"/>
    <property type="match status" value="1"/>
</dbReference>
<protein>
    <submittedName>
        <fullName evidence="2">Electron transport complex subunit RsxB</fullName>
    </submittedName>
</protein>
<dbReference type="PROSITE" id="PS51379">
    <property type="entry name" value="4FE4S_FER_2"/>
    <property type="match status" value="2"/>
</dbReference>
<dbReference type="RefSeq" id="WP_116670142.1">
    <property type="nucleotide sequence ID" value="NZ_CALIUN010000003.1"/>
</dbReference>
<evidence type="ECO:0000259" key="1">
    <source>
        <dbReference type="PROSITE" id="PS51379"/>
    </source>
</evidence>
<accession>A0A2U1S5Z8</accession>
<evidence type="ECO:0000313" key="3">
    <source>
        <dbReference type="Proteomes" id="UP000245577"/>
    </source>
</evidence>
<dbReference type="EMBL" id="MZGU01000006">
    <property type="protein sequence ID" value="PWB85048.1"/>
    <property type="molecule type" value="Genomic_DNA"/>
</dbReference>
<comment type="caution">
    <text evidence="2">The sequence shown here is derived from an EMBL/GenBank/DDBJ whole genome shotgun (WGS) entry which is preliminary data.</text>
</comment>
<proteinExistence type="predicted"/>